<feature type="transmembrane region" description="Helical" evidence="9">
    <location>
        <begin position="198"/>
        <end position="217"/>
    </location>
</feature>
<dbReference type="RefSeq" id="XP_022103621.1">
    <property type="nucleotide sequence ID" value="XM_022247929.1"/>
</dbReference>
<evidence type="ECO:0000256" key="7">
    <source>
        <dbReference type="ARBA" id="ARBA00023224"/>
    </source>
</evidence>
<evidence type="ECO:0000259" key="10">
    <source>
        <dbReference type="PROSITE" id="PS50262"/>
    </source>
</evidence>
<feature type="domain" description="G-protein coupled receptors family 1 profile" evidence="10">
    <location>
        <begin position="1"/>
        <end position="215"/>
    </location>
</feature>
<dbReference type="OMA" id="GVTRWDA"/>
<comment type="similarity">
    <text evidence="8">Belongs to the G-protein coupled receptor 1 family.</text>
</comment>
<evidence type="ECO:0000256" key="3">
    <source>
        <dbReference type="ARBA" id="ARBA00022989"/>
    </source>
</evidence>
<dbReference type="Pfam" id="PF00001">
    <property type="entry name" value="7tm_1"/>
    <property type="match status" value="1"/>
</dbReference>
<dbReference type="AlphaFoldDB" id="A0A8B7ZJZ1"/>
<name>A0A8B7ZJZ1_ACAPL</name>
<evidence type="ECO:0000256" key="6">
    <source>
        <dbReference type="ARBA" id="ARBA00023170"/>
    </source>
</evidence>
<feature type="transmembrane region" description="Helical" evidence="9">
    <location>
        <begin position="45"/>
        <end position="61"/>
    </location>
</feature>
<dbReference type="PANTHER" id="PTHR24243:SF208">
    <property type="entry name" value="PYROKININ-1 RECEPTOR"/>
    <property type="match status" value="1"/>
</dbReference>
<reference evidence="12" key="1">
    <citation type="submission" date="2025-08" db="UniProtKB">
        <authorList>
            <consortium name="RefSeq"/>
        </authorList>
    </citation>
    <scope>IDENTIFICATION</scope>
</reference>
<keyword evidence="7 8" id="KW-0807">Transducer</keyword>
<keyword evidence="2 8" id="KW-0812">Transmembrane</keyword>
<dbReference type="Proteomes" id="UP000694845">
    <property type="component" value="Unplaced"/>
</dbReference>
<keyword evidence="11" id="KW-1185">Reference proteome</keyword>
<feature type="transmembrane region" description="Helical" evidence="9">
    <location>
        <begin position="158"/>
        <end position="178"/>
    </location>
</feature>
<dbReference type="GO" id="GO:0005886">
    <property type="term" value="C:plasma membrane"/>
    <property type="evidence" value="ECO:0007669"/>
    <property type="project" value="TreeGrafter"/>
</dbReference>
<dbReference type="PROSITE" id="PS00237">
    <property type="entry name" value="G_PROTEIN_RECEP_F1_1"/>
    <property type="match status" value="1"/>
</dbReference>
<feature type="transmembrane region" description="Helical" evidence="9">
    <location>
        <begin position="104"/>
        <end position="122"/>
    </location>
</feature>
<dbReference type="KEGG" id="aplc:110986225"/>
<evidence type="ECO:0000256" key="9">
    <source>
        <dbReference type="SAM" id="Phobius"/>
    </source>
</evidence>
<dbReference type="OrthoDB" id="5962705at2759"/>
<dbReference type="PRINTS" id="PR00237">
    <property type="entry name" value="GPCRRHODOPSN"/>
</dbReference>
<gene>
    <name evidence="12" type="primary">LOC110986225</name>
</gene>
<evidence type="ECO:0000256" key="4">
    <source>
        <dbReference type="ARBA" id="ARBA00023040"/>
    </source>
</evidence>
<proteinExistence type="inferred from homology"/>
<sequence length="253" mass="28774">MVLATTPYYSSMLIVTQVAVDRFYTICKPIRHRATSSIRRSLKRVAVAWCCSLIYSTTLYLERILASKPCPAFVADPLQSSSGGRCDQMGALGQYSALSDVFKVLPFVFCLALNCLLYARIVKTLRDRFVLRIHRPGRQVPEWIRKIQQSRVQITKMLVVNSLVFFICNTPRCITLISGYIHDTLGVTRWDANENIEVFSGVLLVLNSCINPVIYNLTNKKYRRAFREVFLPCSSSTSSQRMPTVFHLQISSD</sequence>
<comment type="subcellular location">
    <subcellularLocation>
        <location evidence="1">Membrane</location>
        <topology evidence="1">Multi-pass membrane protein</topology>
    </subcellularLocation>
</comment>
<evidence type="ECO:0000256" key="1">
    <source>
        <dbReference type="ARBA" id="ARBA00004141"/>
    </source>
</evidence>
<keyword evidence="4 8" id="KW-0297">G-protein coupled receptor</keyword>
<keyword evidence="5 9" id="KW-0472">Membrane</keyword>
<organism evidence="11 12">
    <name type="scientific">Acanthaster planci</name>
    <name type="common">Crown-of-thorns starfish</name>
    <dbReference type="NCBI Taxonomy" id="133434"/>
    <lineage>
        <taxon>Eukaryota</taxon>
        <taxon>Metazoa</taxon>
        <taxon>Echinodermata</taxon>
        <taxon>Eleutherozoa</taxon>
        <taxon>Asterozoa</taxon>
        <taxon>Asteroidea</taxon>
        <taxon>Valvatacea</taxon>
        <taxon>Valvatida</taxon>
        <taxon>Acanthasteridae</taxon>
        <taxon>Acanthaster</taxon>
    </lineage>
</organism>
<evidence type="ECO:0000256" key="5">
    <source>
        <dbReference type="ARBA" id="ARBA00023136"/>
    </source>
</evidence>
<evidence type="ECO:0000256" key="2">
    <source>
        <dbReference type="ARBA" id="ARBA00022692"/>
    </source>
</evidence>
<dbReference type="Gene3D" id="1.20.1070.10">
    <property type="entry name" value="Rhodopsin 7-helix transmembrane proteins"/>
    <property type="match status" value="1"/>
</dbReference>
<dbReference type="SUPFAM" id="SSF81321">
    <property type="entry name" value="Family A G protein-coupled receptor-like"/>
    <property type="match status" value="1"/>
</dbReference>
<evidence type="ECO:0000256" key="8">
    <source>
        <dbReference type="RuleBase" id="RU000688"/>
    </source>
</evidence>
<dbReference type="GeneID" id="110986225"/>
<dbReference type="InterPro" id="IPR017452">
    <property type="entry name" value="GPCR_Rhodpsn_7TM"/>
</dbReference>
<keyword evidence="6 8" id="KW-0675">Receptor</keyword>
<accession>A0A8B7ZJZ1</accession>
<keyword evidence="3 9" id="KW-1133">Transmembrane helix</keyword>
<dbReference type="InterPro" id="IPR000276">
    <property type="entry name" value="GPCR_Rhodpsn"/>
</dbReference>
<dbReference type="PROSITE" id="PS50262">
    <property type="entry name" value="G_PROTEIN_RECEP_F1_2"/>
    <property type="match status" value="1"/>
</dbReference>
<dbReference type="PANTHER" id="PTHR24243">
    <property type="entry name" value="G-PROTEIN COUPLED RECEPTOR"/>
    <property type="match status" value="1"/>
</dbReference>
<evidence type="ECO:0000313" key="11">
    <source>
        <dbReference type="Proteomes" id="UP000694845"/>
    </source>
</evidence>
<dbReference type="GO" id="GO:0004930">
    <property type="term" value="F:G protein-coupled receptor activity"/>
    <property type="evidence" value="ECO:0007669"/>
    <property type="project" value="UniProtKB-KW"/>
</dbReference>
<evidence type="ECO:0000313" key="12">
    <source>
        <dbReference type="RefSeq" id="XP_022103621.1"/>
    </source>
</evidence>
<protein>
    <submittedName>
        <fullName evidence="12">Neuromedin-U receptor 2-like</fullName>
    </submittedName>
</protein>